<name>A0A2S8GG28_9BACT</name>
<dbReference type="Proteomes" id="UP000237819">
    <property type="component" value="Unassembled WGS sequence"/>
</dbReference>
<dbReference type="PANTHER" id="PTHR30383">
    <property type="entry name" value="THIOESTERASE 1/PROTEASE 1/LYSOPHOSPHOLIPASE L1"/>
    <property type="match status" value="1"/>
</dbReference>
<evidence type="ECO:0000256" key="1">
    <source>
        <dbReference type="SAM" id="MobiDB-lite"/>
    </source>
</evidence>
<feature type="region of interest" description="Disordered" evidence="1">
    <location>
        <begin position="1"/>
        <end position="21"/>
    </location>
</feature>
<dbReference type="PANTHER" id="PTHR30383:SF5">
    <property type="entry name" value="SGNH HYDROLASE-TYPE ESTERASE DOMAIN-CONTAINING PROTEIN"/>
    <property type="match status" value="1"/>
</dbReference>
<protein>
    <recommendedName>
        <fullName evidence="2">SGNH hydrolase-type esterase domain-containing protein</fullName>
    </recommendedName>
</protein>
<reference evidence="3 4" key="1">
    <citation type="submission" date="2018-02" db="EMBL/GenBank/DDBJ databases">
        <title>Comparative genomes isolates from brazilian mangrove.</title>
        <authorList>
            <person name="Araujo J.E."/>
            <person name="Taketani R.G."/>
            <person name="Silva M.C.P."/>
            <person name="Loureco M.V."/>
            <person name="Andreote F.D."/>
        </authorList>
    </citation>
    <scope>NUCLEOTIDE SEQUENCE [LARGE SCALE GENOMIC DNA]</scope>
    <source>
        <strain evidence="3 4">Nap-Phe MGV</strain>
    </source>
</reference>
<sequence length="436" mass="48451">MVRPNWKQRSPVGSNSAQKGNSMFSHSRRIGLIMALTIIASTACFGQAPAVDALAKVQQRLASGEPTKIVCFGDSITGVYYHTGSKRAWCAMLGLMLQQAYPDANLQMINAGVSGHTTEHAQARIEWDVVAKKPDLVVIAFGMNDVTRFTTDEFETKLREIIQRCQATGAAVVLCTPNAVLFTERRPEEKLIRFVETVRKVGADLHLPVADIFADWKASRSQDLFAWKLMMSDELHPNMNGHVRFAELIGSSVAGRTLTFDETPAPIETLQVTLDRLARGVPVKVVAPAPYDNIFPAQLKKLYPNAQLEIVSWPAEEQTITDAVNWAKQVRGLKPQLVIAPLPPKAFSASKEEFANQYEWMLKYCMPFGLGTKWDVVPVLPLDGDLSAAEQEYVDVAALIVPGKDLRFIQRNDGDERSPNEIVAAWIAEQKERYEN</sequence>
<dbReference type="CDD" id="cd00229">
    <property type="entry name" value="SGNH_hydrolase"/>
    <property type="match status" value="1"/>
</dbReference>
<evidence type="ECO:0000259" key="2">
    <source>
        <dbReference type="Pfam" id="PF13472"/>
    </source>
</evidence>
<dbReference type="InterPro" id="IPR036514">
    <property type="entry name" value="SGNH_hydro_sf"/>
</dbReference>
<comment type="caution">
    <text evidence="3">The sequence shown here is derived from an EMBL/GenBank/DDBJ whole genome shotgun (WGS) entry which is preliminary data.</text>
</comment>
<proteinExistence type="predicted"/>
<dbReference type="EMBL" id="PUHZ01000024">
    <property type="protein sequence ID" value="PQO43211.1"/>
    <property type="molecule type" value="Genomic_DNA"/>
</dbReference>
<evidence type="ECO:0000313" key="4">
    <source>
        <dbReference type="Proteomes" id="UP000237819"/>
    </source>
</evidence>
<dbReference type="SUPFAM" id="SSF52266">
    <property type="entry name" value="SGNH hydrolase"/>
    <property type="match status" value="1"/>
</dbReference>
<dbReference type="GO" id="GO:0004622">
    <property type="term" value="F:phosphatidylcholine lysophospholipase activity"/>
    <property type="evidence" value="ECO:0007669"/>
    <property type="project" value="TreeGrafter"/>
</dbReference>
<accession>A0A2S8GG28</accession>
<gene>
    <name evidence="3" type="ORF">C5Y93_26285</name>
</gene>
<dbReference type="AlphaFoldDB" id="A0A2S8GG28"/>
<evidence type="ECO:0000313" key="3">
    <source>
        <dbReference type="EMBL" id="PQO43211.1"/>
    </source>
</evidence>
<organism evidence="3 4">
    <name type="scientific">Blastopirellula marina</name>
    <dbReference type="NCBI Taxonomy" id="124"/>
    <lineage>
        <taxon>Bacteria</taxon>
        <taxon>Pseudomonadati</taxon>
        <taxon>Planctomycetota</taxon>
        <taxon>Planctomycetia</taxon>
        <taxon>Pirellulales</taxon>
        <taxon>Pirellulaceae</taxon>
        <taxon>Blastopirellula</taxon>
    </lineage>
</organism>
<dbReference type="Gene3D" id="3.40.50.1110">
    <property type="entry name" value="SGNH hydrolase"/>
    <property type="match status" value="1"/>
</dbReference>
<dbReference type="InterPro" id="IPR013830">
    <property type="entry name" value="SGNH_hydro"/>
</dbReference>
<dbReference type="InterPro" id="IPR051532">
    <property type="entry name" value="Ester_Hydrolysis_Enzymes"/>
</dbReference>
<dbReference type="Pfam" id="PF13472">
    <property type="entry name" value="Lipase_GDSL_2"/>
    <property type="match status" value="1"/>
</dbReference>
<feature type="compositionally biased region" description="Polar residues" evidence="1">
    <location>
        <begin position="7"/>
        <end position="21"/>
    </location>
</feature>
<feature type="domain" description="SGNH hydrolase-type esterase" evidence="2">
    <location>
        <begin position="71"/>
        <end position="242"/>
    </location>
</feature>